<feature type="transmembrane region" description="Helical" evidence="3">
    <location>
        <begin position="39"/>
        <end position="58"/>
    </location>
</feature>
<keyword evidence="2" id="KW-0378">Hydrolase</keyword>
<reference evidence="4" key="1">
    <citation type="submission" date="2021-02" db="EMBL/GenBank/DDBJ databases">
        <authorList>
            <person name="Nowell W R."/>
        </authorList>
    </citation>
    <scope>NUCLEOTIDE SEQUENCE</scope>
</reference>
<dbReference type="EMBL" id="CAJNOM010000034">
    <property type="protein sequence ID" value="CAF0869248.1"/>
    <property type="molecule type" value="Genomic_DNA"/>
</dbReference>
<accession>A0A813XDY7</accession>
<proteinExistence type="inferred from homology"/>
<organism evidence="4 5">
    <name type="scientific">Adineta steineri</name>
    <dbReference type="NCBI Taxonomy" id="433720"/>
    <lineage>
        <taxon>Eukaryota</taxon>
        <taxon>Metazoa</taxon>
        <taxon>Spiralia</taxon>
        <taxon>Gnathifera</taxon>
        <taxon>Rotifera</taxon>
        <taxon>Eurotatoria</taxon>
        <taxon>Bdelloidea</taxon>
        <taxon>Adinetida</taxon>
        <taxon>Adinetidae</taxon>
        <taxon>Adineta</taxon>
    </lineage>
</organism>
<dbReference type="Proteomes" id="UP000663832">
    <property type="component" value="Unassembled WGS sequence"/>
</dbReference>
<feature type="transmembrane region" description="Helical" evidence="3">
    <location>
        <begin position="135"/>
        <end position="157"/>
    </location>
</feature>
<evidence type="ECO:0000313" key="4">
    <source>
        <dbReference type="EMBL" id="CAF0869248.1"/>
    </source>
</evidence>
<keyword evidence="5" id="KW-1185">Reference proteome</keyword>
<dbReference type="GO" id="GO:0047429">
    <property type="term" value="F:nucleoside triphosphate diphosphatase activity"/>
    <property type="evidence" value="ECO:0007669"/>
    <property type="project" value="InterPro"/>
</dbReference>
<comment type="caution">
    <text evidence="4">The sequence shown here is derived from an EMBL/GenBank/DDBJ whole genome shotgun (WGS) entry which is preliminary data.</text>
</comment>
<evidence type="ECO:0000256" key="3">
    <source>
        <dbReference type="SAM" id="Phobius"/>
    </source>
</evidence>
<dbReference type="Gene3D" id="3.90.950.10">
    <property type="match status" value="1"/>
</dbReference>
<dbReference type="OrthoDB" id="364892at2759"/>
<keyword evidence="3" id="KW-0472">Membrane</keyword>
<feature type="transmembrane region" description="Helical" evidence="3">
    <location>
        <begin position="110"/>
        <end position="129"/>
    </location>
</feature>
<keyword evidence="3" id="KW-0812">Transmembrane</keyword>
<keyword evidence="3" id="KW-1133">Transmembrane helix</keyword>
<gene>
    <name evidence="4" type="ORF">QVE165_LOCUS7800</name>
</gene>
<feature type="transmembrane region" description="Helical" evidence="3">
    <location>
        <begin position="169"/>
        <end position="186"/>
    </location>
</feature>
<evidence type="ECO:0000313" key="5">
    <source>
        <dbReference type="Proteomes" id="UP000663832"/>
    </source>
</evidence>
<dbReference type="InterPro" id="IPR003697">
    <property type="entry name" value="Maf-like"/>
</dbReference>
<sequence>MVSALVQNAIISLIVTSITYSIAFLLSYLNKNKLITNEVSRKVVHIGGGTLYLALYFYNDNGYLSKYLNIFPYALWTVILLWKSQQKSFDNRQHDLVIDIMTRHRHQYELIRGPLFFNFVIIICGTVLYRTVLGSMIMAILTWGDGLAAVIGMRYGYKRKIYGSKSLDGFLTVFIVGIIASMLQPLKHILQQKRIILASSSPQRKQLLQSIGLQFDIIVSDFAEDLDLTSYKENLSQYVIDTAEHKCRLVYNQLKLNENEKKNLIIIGADTMCLQNNIAYGKPSDKDDAFRMLKAFSNNTHQVCTGVCILQGDMTMRTFSETTDVIFGAIDDETIRTYIETGEPMNKAGSYGIQSLGATLVKKINGDYFNVVGFPIYHFCIELKALLNAEIK</sequence>
<feature type="transmembrane region" description="Helical" evidence="3">
    <location>
        <begin position="6"/>
        <end position="27"/>
    </location>
</feature>
<dbReference type="NCBIfam" id="TIGR00172">
    <property type="entry name" value="maf"/>
    <property type="match status" value="1"/>
</dbReference>
<dbReference type="AlphaFoldDB" id="A0A813XDY7"/>
<comment type="cofactor">
    <cofactor evidence="1">
        <name>a divalent metal cation</name>
        <dbReference type="ChEBI" id="CHEBI:60240"/>
    </cofactor>
</comment>
<dbReference type="InterPro" id="IPR029001">
    <property type="entry name" value="ITPase-like_fam"/>
</dbReference>
<feature type="transmembrane region" description="Helical" evidence="3">
    <location>
        <begin position="64"/>
        <end position="82"/>
    </location>
</feature>
<protein>
    <submittedName>
        <fullName evidence="4">Uncharacterized protein</fullName>
    </submittedName>
</protein>
<name>A0A813XDY7_9BILA</name>
<dbReference type="HAMAP" id="MF_00528">
    <property type="entry name" value="Maf"/>
    <property type="match status" value="1"/>
</dbReference>
<dbReference type="SUPFAM" id="SSF52972">
    <property type="entry name" value="ITPase-like"/>
    <property type="match status" value="1"/>
</dbReference>
<dbReference type="Pfam" id="PF02545">
    <property type="entry name" value="Maf"/>
    <property type="match status" value="1"/>
</dbReference>
<dbReference type="CDD" id="cd00555">
    <property type="entry name" value="Maf"/>
    <property type="match status" value="1"/>
</dbReference>
<dbReference type="PANTHER" id="PTHR43213">
    <property type="entry name" value="BIFUNCTIONAL DTTP/UTP PYROPHOSPHATASE/METHYLTRANSFERASE PROTEIN-RELATED"/>
    <property type="match status" value="1"/>
</dbReference>
<dbReference type="PANTHER" id="PTHR43213:SF5">
    <property type="entry name" value="BIFUNCTIONAL DTTP_UTP PYROPHOSPHATASE_METHYLTRANSFERASE PROTEIN-RELATED"/>
    <property type="match status" value="1"/>
</dbReference>
<evidence type="ECO:0000256" key="2">
    <source>
        <dbReference type="ARBA" id="ARBA00022801"/>
    </source>
</evidence>
<evidence type="ECO:0000256" key="1">
    <source>
        <dbReference type="ARBA" id="ARBA00001968"/>
    </source>
</evidence>